<proteinExistence type="predicted"/>
<dbReference type="EMBL" id="UINC01079611">
    <property type="protein sequence ID" value="SVC21760.1"/>
    <property type="molecule type" value="Genomic_DNA"/>
</dbReference>
<organism evidence="1">
    <name type="scientific">marine metagenome</name>
    <dbReference type="NCBI Taxonomy" id="408172"/>
    <lineage>
        <taxon>unclassified sequences</taxon>
        <taxon>metagenomes</taxon>
        <taxon>ecological metagenomes</taxon>
    </lineage>
</organism>
<accession>A0A382KBC3</accession>
<dbReference type="SUPFAM" id="SSF52540">
    <property type="entry name" value="P-loop containing nucleoside triphosphate hydrolases"/>
    <property type="match status" value="1"/>
</dbReference>
<evidence type="ECO:0000313" key="1">
    <source>
        <dbReference type="EMBL" id="SVC21760.1"/>
    </source>
</evidence>
<evidence type="ECO:0008006" key="2">
    <source>
        <dbReference type="Google" id="ProtNLM"/>
    </source>
</evidence>
<dbReference type="Gene3D" id="3.40.50.300">
    <property type="entry name" value="P-loop containing nucleotide triphosphate hydrolases"/>
    <property type="match status" value="1"/>
</dbReference>
<name>A0A382KBC3_9ZZZZ</name>
<feature type="non-terminal residue" evidence="1">
    <location>
        <position position="128"/>
    </location>
</feature>
<dbReference type="InterPro" id="IPR027417">
    <property type="entry name" value="P-loop_NTPase"/>
</dbReference>
<sequence>MIIGICGLIGSGKGTVADYLVDNHNFIKLSFADRLKDGVSTLFGWDRALLEGDTDESRKFRETVDEYWSNETGREITPRLVLQLYGTECLRRGFFDGIWVSLVKQQILENPNKNFVIPDCRFFNELEM</sequence>
<reference evidence="1" key="1">
    <citation type="submission" date="2018-05" db="EMBL/GenBank/DDBJ databases">
        <authorList>
            <person name="Lanie J.A."/>
            <person name="Ng W.-L."/>
            <person name="Kazmierczak K.M."/>
            <person name="Andrzejewski T.M."/>
            <person name="Davidsen T.M."/>
            <person name="Wayne K.J."/>
            <person name="Tettelin H."/>
            <person name="Glass J.I."/>
            <person name="Rusch D."/>
            <person name="Podicherti R."/>
            <person name="Tsui H.-C.T."/>
            <person name="Winkler M.E."/>
        </authorList>
    </citation>
    <scope>NUCLEOTIDE SEQUENCE</scope>
</reference>
<dbReference type="AlphaFoldDB" id="A0A382KBC3"/>
<protein>
    <recommendedName>
        <fullName evidence="2">Dephospho-CoA kinase</fullName>
    </recommendedName>
</protein>
<gene>
    <name evidence="1" type="ORF">METZ01_LOCUS274614</name>
</gene>